<gene>
    <name evidence="1" type="ORF">MNB_SV-3-1185</name>
</gene>
<accession>A0A1W1CMG6</accession>
<evidence type="ECO:0000313" key="1">
    <source>
        <dbReference type="EMBL" id="SFV66959.1"/>
    </source>
</evidence>
<proteinExistence type="predicted"/>
<dbReference type="EMBL" id="FPHI01000030">
    <property type="protein sequence ID" value="SFV66959.1"/>
    <property type="molecule type" value="Genomic_DNA"/>
</dbReference>
<reference evidence="1" key="1">
    <citation type="submission" date="2016-10" db="EMBL/GenBank/DDBJ databases">
        <authorList>
            <person name="de Groot N.N."/>
        </authorList>
    </citation>
    <scope>NUCLEOTIDE SEQUENCE</scope>
</reference>
<organism evidence="1">
    <name type="scientific">hydrothermal vent metagenome</name>
    <dbReference type="NCBI Taxonomy" id="652676"/>
    <lineage>
        <taxon>unclassified sequences</taxon>
        <taxon>metagenomes</taxon>
        <taxon>ecological metagenomes</taxon>
    </lineage>
</organism>
<sequence length="51" mass="5888">MKKSFILFIFLALLLIIAKTAYNRYCASKPQGCKKELYDENQGLPQEGIDY</sequence>
<dbReference type="AlphaFoldDB" id="A0A1W1CMG6"/>
<name>A0A1W1CMG6_9ZZZZ</name>
<protein>
    <submittedName>
        <fullName evidence="1">Uncharacterized protein</fullName>
    </submittedName>
</protein>